<sequence length="245" mass="26100">MEIALDRAEWQHAPTGIVVSPERLPAEQGGGALVLAAPPADEPRVPAGKVGARHVIPALLVAGWGGLFAYCATYLREDLPFRPSAPAEDTRRPDDARRKVVVLPDLPPDVAPAAPPAETRLAIAAPVPAPDAIQAVVPAPARRPAQASAEYVGTWGPTSAACLSPTRRRGYLPATISTDRARAGRTICTFHDGHRSGAAWLMAAECSDRGRRWSSQVRLLVEGDRLTWTSNRGTSTYVRCGRRAG</sequence>
<reference evidence="2" key="1">
    <citation type="journal article" date="2019" name="Int. J. Syst. Evol. Microbiol.">
        <title>The Global Catalogue of Microorganisms (GCM) 10K type strain sequencing project: providing services to taxonomists for standard genome sequencing and annotation.</title>
        <authorList>
            <consortium name="The Broad Institute Genomics Platform"/>
            <consortium name="The Broad Institute Genome Sequencing Center for Infectious Disease"/>
            <person name="Wu L."/>
            <person name="Ma J."/>
        </authorList>
    </citation>
    <scope>NUCLEOTIDE SEQUENCE [LARGE SCALE GENOMIC DNA]</scope>
    <source>
        <strain evidence="2">CCUG 48316</strain>
    </source>
</reference>
<evidence type="ECO:0000313" key="2">
    <source>
        <dbReference type="Proteomes" id="UP001596292"/>
    </source>
</evidence>
<dbReference type="Proteomes" id="UP001596292">
    <property type="component" value="Unassembled WGS sequence"/>
</dbReference>
<dbReference type="RefSeq" id="WP_378968608.1">
    <property type="nucleotide sequence ID" value="NZ_JBHSWN010000001.1"/>
</dbReference>
<keyword evidence="2" id="KW-1185">Reference proteome</keyword>
<dbReference type="EMBL" id="JBHSWN010000001">
    <property type="protein sequence ID" value="MFC6789545.1"/>
    <property type="molecule type" value="Genomic_DNA"/>
</dbReference>
<accession>A0ABW2BGX1</accession>
<proteinExistence type="predicted"/>
<protein>
    <submittedName>
        <fullName evidence="1">Peptidase inhibitor family I36 protein</fullName>
    </submittedName>
</protein>
<name>A0ABW2BGX1_9HYPH</name>
<evidence type="ECO:0000313" key="1">
    <source>
        <dbReference type="EMBL" id="MFC6789545.1"/>
    </source>
</evidence>
<comment type="caution">
    <text evidence="1">The sequence shown here is derived from an EMBL/GenBank/DDBJ whole genome shotgun (WGS) entry which is preliminary data.</text>
</comment>
<organism evidence="1 2">
    <name type="scientific">Methylobacterium komagatae</name>
    <dbReference type="NCBI Taxonomy" id="374425"/>
    <lineage>
        <taxon>Bacteria</taxon>
        <taxon>Pseudomonadati</taxon>
        <taxon>Pseudomonadota</taxon>
        <taxon>Alphaproteobacteria</taxon>
        <taxon>Hyphomicrobiales</taxon>
        <taxon>Methylobacteriaceae</taxon>
        <taxon>Methylobacterium</taxon>
    </lineage>
</organism>
<gene>
    <name evidence="1" type="ORF">ACFQE0_07885</name>
</gene>